<evidence type="ECO:0000256" key="3">
    <source>
        <dbReference type="ARBA" id="ARBA00022475"/>
    </source>
</evidence>
<keyword evidence="6 7" id="KW-0472">Membrane</keyword>
<feature type="transmembrane region" description="Helical" evidence="7">
    <location>
        <begin position="411"/>
        <end position="433"/>
    </location>
</feature>
<feature type="transmembrane region" description="Helical" evidence="7">
    <location>
        <begin position="387"/>
        <end position="404"/>
    </location>
</feature>
<feature type="transmembrane region" description="Helical" evidence="7">
    <location>
        <begin position="56"/>
        <end position="77"/>
    </location>
</feature>
<keyword evidence="5 7" id="KW-1133">Transmembrane helix</keyword>
<accession>A0A3S0V2I8</accession>
<dbReference type="AlphaFoldDB" id="A0A3S0V2I8"/>
<proteinExistence type="predicted"/>
<dbReference type="RefSeq" id="WP_126996069.1">
    <property type="nucleotide sequence ID" value="NZ_JBNPXW010000007.1"/>
</dbReference>
<dbReference type="PANTHER" id="PTHR30509">
    <property type="entry name" value="P-HYDROXYBENZOIC ACID EFFLUX PUMP SUBUNIT-RELATED"/>
    <property type="match status" value="1"/>
</dbReference>
<evidence type="ECO:0000256" key="7">
    <source>
        <dbReference type="SAM" id="Phobius"/>
    </source>
</evidence>
<evidence type="ECO:0000313" key="8">
    <source>
        <dbReference type="EMBL" id="RUQ74049.1"/>
    </source>
</evidence>
<keyword evidence="2" id="KW-0813">Transport</keyword>
<feature type="transmembrane region" description="Helical" evidence="7">
    <location>
        <begin position="20"/>
        <end position="44"/>
    </location>
</feature>
<dbReference type="GO" id="GO:0022857">
    <property type="term" value="F:transmembrane transporter activity"/>
    <property type="evidence" value="ECO:0007669"/>
    <property type="project" value="InterPro"/>
</dbReference>
<dbReference type="Proteomes" id="UP000280346">
    <property type="component" value="Unassembled WGS sequence"/>
</dbReference>
<keyword evidence="9" id="KW-1185">Reference proteome</keyword>
<dbReference type="InterPro" id="IPR006726">
    <property type="entry name" value="PHBA_efflux_AaeB/fusaric-R"/>
</dbReference>
<feature type="transmembrane region" description="Helical" evidence="7">
    <location>
        <begin position="108"/>
        <end position="126"/>
    </location>
</feature>
<keyword evidence="4 7" id="KW-0812">Transmembrane</keyword>
<evidence type="ECO:0000256" key="1">
    <source>
        <dbReference type="ARBA" id="ARBA00004651"/>
    </source>
</evidence>
<organism evidence="8 9">
    <name type="scientific">Azospirillum doebereinerae</name>
    <dbReference type="NCBI Taxonomy" id="92933"/>
    <lineage>
        <taxon>Bacteria</taxon>
        <taxon>Pseudomonadati</taxon>
        <taxon>Pseudomonadota</taxon>
        <taxon>Alphaproteobacteria</taxon>
        <taxon>Rhodospirillales</taxon>
        <taxon>Azospirillaceae</taxon>
        <taxon>Azospirillum</taxon>
    </lineage>
</organism>
<feature type="transmembrane region" description="Helical" evidence="7">
    <location>
        <begin position="83"/>
        <end position="101"/>
    </location>
</feature>
<comment type="caution">
    <text evidence="8">The sequence shown here is derived from an EMBL/GenBank/DDBJ whole genome shotgun (WGS) entry which is preliminary data.</text>
</comment>
<evidence type="ECO:0000313" key="9">
    <source>
        <dbReference type="Proteomes" id="UP000280346"/>
    </source>
</evidence>
<dbReference type="Pfam" id="PF04632">
    <property type="entry name" value="FUSC"/>
    <property type="match status" value="1"/>
</dbReference>
<feature type="transmembrane region" description="Helical" evidence="7">
    <location>
        <begin position="360"/>
        <end position="381"/>
    </location>
</feature>
<evidence type="ECO:0000256" key="6">
    <source>
        <dbReference type="ARBA" id="ARBA00023136"/>
    </source>
</evidence>
<dbReference type="PANTHER" id="PTHR30509:SF9">
    <property type="entry name" value="MULTIDRUG RESISTANCE PROTEIN MDTO"/>
    <property type="match status" value="1"/>
</dbReference>
<keyword evidence="3" id="KW-1003">Cell membrane</keyword>
<feature type="transmembrane region" description="Helical" evidence="7">
    <location>
        <begin position="497"/>
        <end position="520"/>
    </location>
</feature>
<protein>
    <submittedName>
        <fullName evidence="8">FUSC family protein</fullName>
    </submittedName>
</protein>
<feature type="transmembrane region" description="Helical" evidence="7">
    <location>
        <begin position="469"/>
        <end position="491"/>
    </location>
</feature>
<evidence type="ECO:0000256" key="5">
    <source>
        <dbReference type="ARBA" id="ARBA00022989"/>
    </source>
</evidence>
<name>A0A3S0V2I8_9PROT</name>
<dbReference type="OrthoDB" id="9807111at2"/>
<gene>
    <name evidence="8" type="ORF">EJ913_06680</name>
</gene>
<dbReference type="EMBL" id="RZIJ01000004">
    <property type="protein sequence ID" value="RUQ74049.1"/>
    <property type="molecule type" value="Genomic_DNA"/>
</dbReference>
<feature type="transmembrane region" description="Helical" evidence="7">
    <location>
        <begin position="142"/>
        <end position="166"/>
    </location>
</feature>
<reference evidence="8 9" key="1">
    <citation type="submission" date="2018-12" db="EMBL/GenBank/DDBJ databases">
        <authorList>
            <person name="Yang Y."/>
        </authorList>
    </citation>
    <scope>NUCLEOTIDE SEQUENCE [LARGE SCALE GENOMIC DNA]</scope>
    <source>
        <strain evidence="8 9">GSF71</strain>
    </source>
</reference>
<evidence type="ECO:0000256" key="2">
    <source>
        <dbReference type="ARBA" id="ARBA00022448"/>
    </source>
</evidence>
<comment type="subcellular location">
    <subcellularLocation>
        <location evidence="1">Cell membrane</location>
        <topology evidence="1">Multi-pass membrane protein</topology>
    </subcellularLocation>
</comment>
<sequence>MKPPSLAEAVFSVKSFAASMAALYIAFGMGLPRPFWAMMTAYVVSSPLSGAVRSKAVFRVAGTVLGSAASVVMVVGLVNAPELLVLAVGLWVAGCLYLSLLDRTPRSYVFMLAGYTAGLVAFPGVADPSAIFDTGLARVEEIVLGIVCATVVHSVVLPRGVGPVLLARLDATLRDAERWTLDALSGSGDAKTAVDRQKLARDLTELRVMATHLPYDTSEVRWMTRPVRALQDRMTYLLPVLAAVDDWMASVRGPDGALPPDLVPVVENLKRWIADDESVGGAEAQRAALDALAPAVNADSTWRDATRLGLLARLRSLVDIHQDCRELRAHIRSGDRRLPERLDPLTRSRSRGVFHLDHGMALWSGASAILGLAVICAFWIATGWSSGAAAAMMVAVFSCFFASFDDPAPGIRMFLVFTLLSLPVAAFYLLIVLPSFDSFTMLAASLAPTFLLLGAYVGRPATFGQAMALLFGVGGALSLLDTSTADFASFLNSSIGQIVGIVTALMVTRLCRSVGAAWSARRLLRAGWREIATLADSRSAPPRGNFENRMLDRVGLLSTRLAQAGPQDDFAVADAVNDLRVGLNVADLQRVRPMLGKSSESLVGALLAEVGRHYRGLSTRRLEPPRPGVRRAMDTALAGIAASPPAPERDRAVIALVSLRRSLFREDATPGATPALPELVTT</sequence>
<evidence type="ECO:0000256" key="4">
    <source>
        <dbReference type="ARBA" id="ARBA00022692"/>
    </source>
</evidence>
<dbReference type="GO" id="GO:0005886">
    <property type="term" value="C:plasma membrane"/>
    <property type="evidence" value="ECO:0007669"/>
    <property type="project" value="UniProtKB-SubCell"/>
</dbReference>